<dbReference type="OrthoDB" id="9769862at2"/>
<comment type="subcellular location">
    <subcellularLocation>
        <location evidence="1">Cell membrane</location>
        <topology evidence="1">Multi-pass membrane protein</topology>
    </subcellularLocation>
</comment>
<name>A0A552UXT7_9FLAO</name>
<keyword evidence="4 6" id="KW-1133">Transmembrane helix</keyword>
<feature type="transmembrane region" description="Helical" evidence="6">
    <location>
        <begin position="126"/>
        <end position="151"/>
    </location>
</feature>
<evidence type="ECO:0000256" key="2">
    <source>
        <dbReference type="ARBA" id="ARBA00022475"/>
    </source>
</evidence>
<feature type="transmembrane region" description="Helical" evidence="6">
    <location>
        <begin position="183"/>
        <end position="201"/>
    </location>
</feature>
<evidence type="ECO:0000256" key="6">
    <source>
        <dbReference type="SAM" id="Phobius"/>
    </source>
</evidence>
<feature type="transmembrane region" description="Helical" evidence="6">
    <location>
        <begin position="23"/>
        <end position="48"/>
    </location>
</feature>
<feature type="transmembrane region" description="Helical" evidence="6">
    <location>
        <begin position="344"/>
        <end position="365"/>
    </location>
</feature>
<comment type="caution">
    <text evidence="7">The sequence shown here is derived from an EMBL/GenBank/DDBJ whole genome shotgun (WGS) entry which is preliminary data.</text>
</comment>
<proteinExistence type="predicted"/>
<keyword evidence="2" id="KW-1003">Cell membrane</keyword>
<keyword evidence="3 6" id="KW-0812">Transmembrane</keyword>
<dbReference type="InterPro" id="IPR002797">
    <property type="entry name" value="Polysacc_synth"/>
</dbReference>
<dbReference type="InterPro" id="IPR044550">
    <property type="entry name" value="WzxE"/>
</dbReference>
<protein>
    <submittedName>
        <fullName evidence="7">O-antigen translocase</fullName>
    </submittedName>
</protein>
<keyword evidence="8" id="KW-1185">Reference proteome</keyword>
<dbReference type="EMBL" id="VJVZ01000010">
    <property type="protein sequence ID" value="TRW22980.1"/>
    <property type="molecule type" value="Genomic_DNA"/>
</dbReference>
<accession>A0A552UXT7</accession>
<feature type="transmembrane region" description="Helical" evidence="6">
    <location>
        <begin position="265"/>
        <end position="287"/>
    </location>
</feature>
<evidence type="ECO:0000256" key="5">
    <source>
        <dbReference type="ARBA" id="ARBA00023136"/>
    </source>
</evidence>
<sequence length="423" mass="47146">MDFIKNIVKSQLFRLSSLNTLSILVRVAGGLVGSKMIALFIGPAGMAVTGNLRSMMTSLDAFCTLGMQNGIIKYTAENEKNSDKLNNVLATTFITILTTLGVIMLVLFIPAGYWSTKVFGSIDYTWAIRTLAVTLPLYAGNLVFMAILNGLGNFKRVIYLNIWGNIAGVASTSILIWQLGLTGALIGLIAYPSILFFFSVYQIHRLFPGFTFVKMRYFNKSILKGLLSYSVMMLLSAVLGSVVYIGIRNFIIERYSADDAGFYEAVNRIAGFYLMFASTMLTVYFLPKLSSAVSNDDTKGVIRSYYKIMVPVFAGGLVLVYFLRVVIIKVLFAKDFLPMETLFLWQLTGDFFKVCSLILGFEFFAKKMTRAYIVSEVLSFTILYTSSHLLIPQYGAEGAVMAHAITYACYFLVLAVYFRKKII</sequence>
<feature type="transmembrane region" description="Helical" evidence="6">
    <location>
        <begin position="377"/>
        <end position="394"/>
    </location>
</feature>
<dbReference type="RefSeq" id="WP_143374195.1">
    <property type="nucleotide sequence ID" value="NZ_VJVZ01000010.1"/>
</dbReference>
<dbReference type="AlphaFoldDB" id="A0A552UXT7"/>
<dbReference type="InterPro" id="IPR050833">
    <property type="entry name" value="Poly_Biosynth_Transport"/>
</dbReference>
<dbReference type="Pfam" id="PF01943">
    <property type="entry name" value="Polysacc_synt"/>
    <property type="match status" value="1"/>
</dbReference>
<gene>
    <name evidence="7" type="ORF">FMM05_14880</name>
</gene>
<dbReference type="GO" id="GO:0005886">
    <property type="term" value="C:plasma membrane"/>
    <property type="evidence" value="ECO:0007669"/>
    <property type="project" value="UniProtKB-SubCell"/>
</dbReference>
<feature type="transmembrane region" description="Helical" evidence="6">
    <location>
        <begin position="308"/>
        <end position="332"/>
    </location>
</feature>
<organism evidence="7 8">
    <name type="scientific">Flavobacterium zepuense</name>
    <dbReference type="NCBI Taxonomy" id="2593302"/>
    <lineage>
        <taxon>Bacteria</taxon>
        <taxon>Pseudomonadati</taxon>
        <taxon>Bacteroidota</taxon>
        <taxon>Flavobacteriia</taxon>
        <taxon>Flavobacteriales</taxon>
        <taxon>Flavobacteriaceae</taxon>
        <taxon>Flavobacterium</taxon>
    </lineage>
</organism>
<dbReference type="GO" id="GO:0009246">
    <property type="term" value="P:enterobacterial common antigen biosynthetic process"/>
    <property type="evidence" value="ECO:0007669"/>
    <property type="project" value="InterPro"/>
</dbReference>
<dbReference type="CDD" id="cd13125">
    <property type="entry name" value="MATE_like_10"/>
    <property type="match status" value="1"/>
</dbReference>
<evidence type="ECO:0000256" key="3">
    <source>
        <dbReference type="ARBA" id="ARBA00022692"/>
    </source>
</evidence>
<dbReference type="Proteomes" id="UP000320643">
    <property type="component" value="Unassembled WGS sequence"/>
</dbReference>
<dbReference type="PANTHER" id="PTHR30250:SF30">
    <property type="entry name" value="LIPID III FLIPPASE"/>
    <property type="match status" value="1"/>
</dbReference>
<reference evidence="7 8" key="1">
    <citation type="submission" date="2019-07" db="EMBL/GenBank/DDBJ databases">
        <title>Flavobacterium sp. nov., isolated from glacier ice.</title>
        <authorList>
            <person name="Liu Q."/>
            <person name="Xin Y.-H."/>
        </authorList>
    </citation>
    <scope>NUCLEOTIDE SEQUENCE [LARGE SCALE GENOMIC DNA]</scope>
    <source>
        <strain evidence="7 8">ZT4R6</strain>
    </source>
</reference>
<keyword evidence="5 6" id="KW-0472">Membrane</keyword>
<feature type="transmembrane region" description="Helical" evidence="6">
    <location>
        <begin position="222"/>
        <end position="245"/>
    </location>
</feature>
<dbReference type="PANTHER" id="PTHR30250">
    <property type="entry name" value="PST FAMILY PREDICTED COLANIC ACID TRANSPORTER"/>
    <property type="match status" value="1"/>
</dbReference>
<feature type="transmembrane region" description="Helical" evidence="6">
    <location>
        <begin position="400"/>
        <end position="418"/>
    </location>
</feature>
<evidence type="ECO:0000256" key="4">
    <source>
        <dbReference type="ARBA" id="ARBA00022989"/>
    </source>
</evidence>
<evidence type="ECO:0000256" key="1">
    <source>
        <dbReference type="ARBA" id="ARBA00004651"/>
    </source>
</evidence>
<evidence type="ECO:0000313" key="7">
    <source>
        <dbReference type="EMBL" id="TRW22980.1"/>
    </source>
</evidence>
<feature type="transmembrane region" description="Helical" evidence="6">
    <location>
        <begin position="88"/>
        <end position="114"/>
    </location>
</feature>
<feature type="transmembrane region" description="Helical" evidence="6">
    <location>
        <begin position="158"/>
        <end position="177"/>
    </location>
</feature>
<evidence type="ECO:0000313" key="8">
    <source>
        <dbReference type="Proteomes" id="UP000320643"/>
    </source>
</evidence>